<keyword evidence="2" id="KW-1185">Reference proteome</keyword>
<sequence>MSGEEIKVLKQQANKDNAPNYTLYQAGLAYKQEGKIKKSLDILEKAQRHLPSFVLLGDIYQEERKLPDSIGFSYYVKATEAIYPLRTKEDSAAKIAANLKAGHAYYQGKGIQADTTLAIKHYFVAYDMASEESKPFLDTIKNIIQYIPELSLLPSSEEYLANRGYVEYLEISGNRMITPSNSKKEIQQGISYLEQLSEKGNTKAMLRLGLLYKKGIDGKLLADQRKAILYLLKAYNHGDEVATMTLDNLDIRTFIDQDHIDYLRYMADRYQDPKSFFRLYEKYKEGKDVTQDYKKALNYCKDAAYFEYVPAIIALATIYEEGYPALPKKLTLDERYQRALELYTKAAHLNDHYAKFKVGYFYENGLSVPTNLGEAIKWYLVAATEGVDPAKVRLYALQDKIPQFIDKGDFTYVQFLASQPNVDSDVYLTLGKYYMNKKSAVCEEWLLKAANKENEEAVMILADLYTTNTIGIPQDPLRAKTFYHRALNLNVHQADLELAALYCYFSPAFTDGPNPYMMALEHLNRYKNKNLQNHENNLRLLMLSGDIYLKLNDPIPAIQAFSDYIKLFSIDQDDEPFKLFEALYKRGEALFLAQKYDAIHYEADIALSRLEEFKGTSIFKPTEYNYIKGQWFYLQAKVDFAQNKNGCTKIIQAKTMGVDVDSRYLNVCE</sequence>
<protein>
    <recommendedName>
        <fullName evidence="3">TPR repeat</fullName>
    </recommendedName>
</protein>
<dbReference type="InterPro" id="IPR011990">
    <property type="entry name" value="TPR-like_helical_dom_sf"/>
</dbReference>
<accession>A0ABP9CVR2</accession>
<dbReference type="PANTHER" id="PTHR11102:SF160">
    <property type="entry name" value="ERAD-ASSOCIATED E3 UBIQUITIN-PROTEIN LIGASE COMPONENT HRD3"/>
    <property type="match status" value="1"/>
</dbReference>
<dbReference type="SMART" id="SM00671">
    <property type="entry name" value="SEL1"/>
    <property type="match status" value="7"/>
</dbReference>
<evidence type="ECO:0000313" key="2">
    <source>
        <dbReference type="Proteomes" id="UP001500298"/>
    </source>
</evidence>
<gene>
    <name evidence="1" type="ORF">GCM10023331_00170</name>
</gene>
<comment type="caution">
    <text evidence="1">The sequence shown here is derived from an EMBL/GenBank/DDBJ whole genome shotgun (WGS) entry which is preliminary data.</text>
</comment>
<reference evidence="2" key="1">
    <citation type="journal article" date="2019" name="Int. J. Syst. Evol. Microbiol.">
        <title>The Global Catalogue of Microorganisms (GCM) 10K type strain sequencing project: providing services to taxonomists for standard genome sequencing and annotation.</title>
        <authorList>
            <consortium name="The Broad Institute Genomics Platform"/>
            <consortium name="The Broad Institute Genome Sequencing Center for Infectious Disease"/>
            <person name="Wu L."/>
            <person name="Ma J."/>
        </authorList>
    </citation>
    <scope>NUCLEOTIDE SEQUENCE [LARGE SCALE GENOMIC DNA]</scope>
    <source>
        <strain evidence="2">JCM 18326</strain>
    </source>
</reference>
<evidence type="ECO:0000313" key="1">
    <source>
        <dbReference type="EMBL" id="GAA4819748.1"/>
    </source>
</evidence>
<organism evidence="1 2">
    <name type="scientific">Algivirga pacifica</name>
    <dbReference type="NCBI Taxonomy" id="1162670"/>
    <lineage>
        <taxon>Bacteria</taxon>
        <taxon>Pseudomonadati</taxon>
        <taxon>Bacteroidota</taxon>
        <taxon>Cytophagia</taxon>
        <taxon>Cytophagales</taxon>
        <taxon>Flammeovirgaceae</taxon>
        <taxon>Algivirga</taxon>
    </lineage>
</organism>
<evidence type="ECO:0008006" key="3">
    <source>
        <dbReference type="Google" id="ProtNLM"/>
    </source>
</evidence>
<dbReference type="PANTHER" id="PTHR11102">
    <property type="entry name" value="SEL-1-LIKE PROTEIN"/>
    <property type="match status" value="1"/>
</dbReference>
<dbReference type="Proteomes" id="UP001500298">
    <property type="component" value="Unassembled WGS sequence"/>
</dbReference>
<name>A0ABP9CVR2_9BACT</name>
<dbReference type="SUPFAM" id="SSF81901">
    <property type="entry name" value="HCP-like"/>
    <property type="match status" value="4"/>
</dbReference>
<proteinExistence type="predicted"/>
<dbReference type="EMBL" id="BAABJX010000001">
    <property type="protein sequence ID" value="GAA4819748.1"/>
    <property type="molecule type" value="Genomic_DNA"/>
</dbReference>
<dbReference type="Gene3D" id="1.25.40.10">
    <property type="entry name" value="Tetratricopeptide repeat domain"/>
    <property type="match status" value="4"/>
</dbReference>
<dbReference type="InterPro" id="IPR006597">
    <property type="entry name" value="Sel1-like"/>
</dbReference>
<dbReference type="InterPro" id="IPR050767">
    <property type="entry name" value="Sel1_AlgK"/>
</dbReference>
<dbReference type="Pfam" id="PF08238">
    <property type="entry name" value="Sel1"/>
    <property type="match status" value="6"/>
</dbReference>